<feature type="modified residue" description="4-aspartylphosphate" evidence="1">
    <location>
        <position position="54"/>
    </location>
</feature>
<dbReference type="InterPro" id="IPR001789">
    <property type="entry name" value="Sig_transdc_resp-reg_receiver"/>
</dbReference>
<evidence type="ECO:0000313" key="4">
    <source>
        <dbReference type="Proteomes" id="UP000298213"/>
    </source>
</evidence>
<name>A0A4Y8ZPX6_9SPHN</name>
<gene>
    <name evidence="3" type="ORF">E2493_17955</name>
</gene>
<dbReference type="Gene3D" id="3.40.50.2300">
    <property type="match status" value="1"/>
</dbReference>
<dbReference type="OrthoDB" id="7060229at2"/>
<dbReference type="AlphaFoldDB" id="A0A4Y8ZPX6"/>
<dbReference type="SMART" id="SM00448">
    <property type="entry name" value="REC"/>
    <property type="match status" value="1"/>
</dbReference>
<dbReference type="GO" id="GO:0000160">
    <property type="term" value="P:phosphorelay signal transduction system"/>
    <property type="evidence" value="ECO:0007669"/>
    <property type="project" value="InterPro"/>
</dbReference>
<sequence>MLKLLIVEDEPGLAAILKQMIELNPRYAVTGLADDLATSLAACDRVLPDIALIDLQLANASSGFNVAARLHDRGVLCLFITGSAPSFPLPDLAIGCLAKPFREDDLVRALAEAEDILRGRERLVLRPSLPPQLQLYASAPAPRPASGWAPAVRSRRSWRERVMTWVHRPARFRTTAGR</sequence>
<accession>A0A4Y8ZPX6</accession>
<protein>
    <submittedName>
        <fullName evidence="3">Response regulator</fullName>
    </submittedName>
</protein>
<dbReference type="SUPFAM" id="SSF52172">
    <property type="entry name" value="CheY-like"/>
    <property type="match status" value="1"/>
</dbReference>
<evidence type="ECO:0000256" key="1">
    <source>
        <dbReference type="PROSITE-ProRule" id="PRU00169"/>
    </source>
</evidence>
<organism evidence="3 4">
    <name type="scientific">Sphingomonas parva</name>
    <dbReference type="NCBI Taxonomy" id="2555898"/>
    <lineage>
        <taxon>Bacteria</taxon>
        <taxon>Pseudomonadati</taxon>
        <taxon>Pseudomonadota</taxon>
        <taxon>Alphaproteobacteria</taxon>
        <taxon>Sphingomonadales</taxon>
        <taxon>Sphingomonadaceae</taxon>
        <taxon>Sphingomonas</taxon>
    </lineage>
</organism>
<keyword evidence="4" id="KW-1185">Reference proteome</keyword>
<evidence type="ECO:0000313" key="3">
    <source>
        <dbReference type="EMBL" id="TFI56889.1"/>
    </source>
</evidence>
<feature type="domain" description="Response regulatory" evidence="2">
    <location>
        <begin position="3"/>
        <end position="114"/>
    </location>
</feature>
<reference evidence="3 4" key="1">
    <citation type="submission" date="2019-03" db="EMBL/GenBank/DDBJ databases">
        <title>Genome sequence of Sphingomonas sp. 17J27-24.</title>
        <authorList>
            <person name="Kim M."/>
            <person name="Maeng S."/>
            <person name="Sathiyaraj S."/>
        </authorList>
    </citation>
    <scope>NUCLEOTIDE SEQUENCE [LARGE SCALE GENOMIC DNA]</scope>
    <source>
        <strain evidence="3 4">17J27-24</strain>
    </source>
</reference>
<proteinExistence type="predicted"/>
<dbReference type="RefSeq" id="WP_135089669.1">
    <property type="nucleotide sequence ID" value="NZ_SPDV01000047.1"/>
</dbReference>
<dbReference type="Proteomes" id="UP000298213">
    <property type="component" value="Unassembled WGS sequence"/>
</dbReference>
<dbReference type="EMBL" id="SPDV01000047">
    <property type="protein sequence ID" value="TFI56889.1"/>
    <property type="molecule type" value="Genomic_DNA"/>
</dbReference>
<dbReference type="PROSITE" id="PS50110">
    <property type="entry name" value="RESPONSE_REGULATORY"/>
    <property type="match status" value="1"/>
</dbReference>
<keyword evidence="1" id="KW-0597">Phosphoprotein</keyword>
<dbReference type="InterPro" id="IPR011006">
    <property type="entry name" value="CheY-like_superfamily"/>
</dbReference>
<comment type="caution">
    <text evidence="3">The sequence shown here is derived from an EMBL/GenBank/DDBJ whole genome shotgun (WGS) entry which is preliminary data.</text>
</comment>
<evidence type="ECO:0000259" key="2">
    <source>
        <dbReference type="PROSITE" id="PS50110"/>
    </source>
</evidence>
<dbReference type="Pfam" id="PF00072">
    <property type="entry name" value="Response_reg"/>
    <property type="match status" value="1"/>
</dbReference>